<dbReference type="AlphaFoldDB" id="A0AA88H193"/>
<dbReference type="PANTHER" id="PTHR23355:SF9">
    <property type="entry name" value="DIS3-LIKE EXONUCLEASE 2"/>
    <property type="match status" value="1"/>
</dbReference>
<dbReference type="Proteomes" id="UP000816034">
    <property type="component" value="Unassembled WGS sequence"/>
</dbReference>
<dbReference type="EMBL" id="PYSW02000008">
    <property type="protein sequence ID" value="KAG2389203.1"/>
    <property type="molecule type" value="Genomic_DNA"/>
</dbReference>
<proteinExistence type="predicted"/>
<accession>A0AA88H193</accession>
<dbReference type="GO" id="GO:0006402">
    <property type="term" value="P:mRNA catabolic process"/>
    <property type="evidence" value="ECO:0007669"/>
    <property type="project" value="TreeGrafter"/>
</dbReference>
<dbReference type="InterPro" id="IPR050180">
    <property type="entry name" value="RNR_Ribonuclease"/>
</dbReference>
<gene>
    <name evidence="2" type="ORF">C9374_014603</name>
</gene>
<dbReference type="Pfam" id="PF00773">
    <property type="entry name" value="RNB"/>
    <property type="match status" value="2"/>
</dbReference>
<dbReference type="GeneID" id="68107056"/>
<organism evidence="2 3">
    <name type="scientific">Naegleria lovaniensis</name>
    <name type="common">Amoeba</name>
    <dbReference type="NCBI Taxonomy" id="51637"/>
    <lineage>
        <taxon>Eukaryota</taxon>
        <taxon>Discoba</taxon>
        <taxon>Heterolobosea</taxon>
        <taxon>Tetramitia</taxon>
        <taxon>Eutetramitia</taxon>
        <taxon>Vahlkampfiidae</taxon>
        <taxon>Naegleria</taxon>
    </lineage>
</organism>
<protein>
    <recommendedName>
        <fullName evidence="1">RNB domain-containing protein</fullName>
    </recommendedName>
</protein>
<feature type="domain" description="RNB" evidence="1">
    <location>
        <begin position="310"/>
        <end position="607"/>
    </location>
</feature>
<evidence type="ECO:0000313" key="2">
    <source>
        <dbReference type="EMBL" id="KAG2389203.1"/>
    </source>
</evidence>
<evidence type="ECO:0000313" key="3">
    <source>
        <dbReference type="Proteomes" id="UP000816034"/>
    </source>
</evidence>
<dbReference type="InterPro" id="IPR001900">
    <property type="entry name" value="RNase_II/R"/>
</dbReference>
<comment type="caution">
    <text evidence="2">The sequence shown here is derived from an EMBL/GenBank/DDBJ whole genome shotgun (WGS) entry which is preliminary data.</text>
</comment>
<dbReference type="GO" id="GO:0003723">
    <property type="term" value="F:RNA binding"/>
    <property type="evidence" value="ECO:0007669"/>
    <property type="project" value="InterPro"/>
</dbReference>
<dbReference type="GO" id="GO:0004540">
    <property type="term" value="F:RNA nuclease activity"/>
    <property type="evidence" value="ECO:0007669"/>
    <property type="project" value="InterPro"/>
</dbReference>
<name>A0AA88H193_NAELO</name>
<dbReference type="PANTHER" id="PTHR23355">
    <property type="entry name" value="RIBONUCLEASE"/>
    <property type="match status" value="1"/>
</dbReference>
<dbReference type="SUPFAM" id="SSF50249">
    <property type="entry name" value="Nucleic acid-binding proteins"/>
    <property type="match status" value="1"/>
</dbReference>
<dbReference type="RefSeq" id="XP_044553195.1">
    <property type="nucleotide sequence ID" value="XM_044690609.1"/>
</dbReference>
<reference evidence="2 3" key="1">
    <citation type="journal article" date="2018" name="BMC Genomics">
        <title>The genome of Naegleria lovaniensis, the basis for a comparative approach to unravel pathogenicity factors of the human pathogenic amoeba N. fowleri.</title>
        <authorList>
            <person name="Liechti N."/>
            <person name="Schurch N."/>
            <person name="Bruggmann R."/>
            <person name="Wittwer M."/>
        </authorList>
    </citation>
    <scope>NUCLEOTIDE SEQUENCE [LARGE SCALE GENOMIC DNA]</scope>
    <source>
        <strain evidence="2 3">ATCC 30569</strain>
    </source>
</reference>
<dbReference type="SMART" id="SM00955">
    <property type="entry name" value="RNB"/>
    <property type="match status" value="1"/>
</dbReference>
<sequence>MQFGLLFYQTALWLGFHIDGKTFTIAPMLEDQANFKLIEIPNPSSRFIMLEEVQLSPNDLKIISNNNNSITPSSSEQQQQKFEILLQHFNEYYKQHEQEFMNCLIDIWEQDHCSNTTLSFSEILHKFLPLSPHNEHYSELDKAIRKFVLYCCINSLSNYEKIKHKEITFRLVSADELLENRLKMKFKHQMELFSKEVFHVELNDEESIILKTRLLDCLIFQSHSIYWNDICKYPSKAKSLEARIRKWLDLLGTKLSFPEALILKSNVFPKHLVPTLIKCILNQIDKKVLHTMMEDQSQFLEYKDLVKNWDINTSSWKFYDNVITIDSEGTMDIDDAISIESYETNSMRVAIHITNVAHFFYSYLGNNSLQDMLKDPIFKEAARKVTSYYDSLPRSSVLFRNPDELDQDARHLTVFPMLYPSLSENILSLKTGKRLTMTYEFEFNDFDSQPKLLGIYPSCVNIIENTTYEQAEALFEKDEKWNKLFSYCRALYERRIQNGAPSFENRKCLTPEPSNNTTARLSISERRGLKSSLVISESAVLIGSIVGEYFKAHNIPGITRNFDSRKKISLTSVCNKDTPSPYLQQTSPVRRFIDLLNQLQLYLFLTQQTMLSVKQLEEHCDRIESESTKAQEVEDHIIMYWFLCYLWEHYGPSSSKSSTVDERNCKALKGTVGRFVSAFTKIILNDEQFCSFSIHCANLHYLLGGKYCVEGLPINFVIESIDWELLTVSIRVVEEGEQHEQL</sequence>
<evidence type="ECO:0000259" key="1">
    <source>
        <dbReference type="SMART" id="SM00955"/>
    </source>
</evidence>
<keyword evidence="3" id="KW-1185">Reference proteome</keyword>
<dbReference type="InterPro" id="IPR012340">
    <property type="entry name" value="NA-bd_OB-fold"/>
</dbReference>